<name>A0A1J4JYI9_9EUKA</name>
<dbReference type="EMBL" id="MLAK01000860">
    <property type="protein sequence ID" value="OHT02596.1"/>
    <property type="molecule type" value="Genomic_DNA"/>
</dbReference>
<evidence type="ECO:0000313" key="2">
    <source>
        <dbReference type="Proteomes" id="UP000179807"/>
    </source>
</evidence>
<protein>
    <submittedName>
        <fullName evidence="1">Uncharacterized protein</fullName>
    </submittedName>
</protein>
<accession>A0A1J4JYI9</accession>
<dbReference type="Proteomes" id="UP000179807">
    <property type="component" value="Unassembled WGS sequence"/>
</dbReference>
<sequence>MLTSKENELFQFDKNIDLCSLPNKYKVNSIQLDYGQSMFGIRVLNWYPIFFCYLVEYASNNKETKYLHLTRSPGIGKSTFIYYLILRWIALDELFIKYHCYQGLNIEFYDQYRVEKILILHLGNEIYIGSYNKIIKSTYYHIKFSYLYYINNRIATRVENNMSNYYVTITIDQYDQVSVKINIMSQFFLIFNISDGINIISKYSDYQKKSLV</sequence>
<dbReference type="GeneID" id="94828139"/>
<dbReference type="RefSeq" id="XP_068355732.1">
    <property type="nucleotide sequence ID" value="XM_068493435.1"/>
</dbReference>
<dbReference type="VEuPathDB" id="TrichDB:TRFO_07005"/>
<dbReference type="AlphaFoldDB" id="A0A1J4JYI9"/>
<organism evidence="1 2">
    <name type="scientific">Tritrichomonas foetus</name>
    <dbReference type="NCBI Taxonomy" id="1144522"/>
    <lineage>
        <taxon>Eukaryota</taxon>
        <taxon>Metamonada</taxon>
        <taxon>Parabasalia</taxon>
        <taxon>Tritrichomonadida</taxon>
        <taxon>Tritrichomonadidae</taxon>
        <taxon>Tritrichomonas</taxon>
    </lineage>
</organism>
<keyword evidence="2" id="KW-1185">Reference proteome</keyword>
<evidence type="ECO:0000313" key="1">
    <source>
        <dbReference type="EMBL" id="OHT02596.1"/>
    </source>
</evidence>
<comment type="caution">
    <text evidence="1">The sequence shown here is derived from an EMBL/GenBank/DDBJ whole genome shotgun (WGS) entry which is preliminary data.</text>
</comment>
<reference evidence="1" key="1">
    <citation type="submission" date="2016-10" db="EMBL/GenBank/DDBJ databases">
        <authorList>
            <person name="Benchimol M."/>
            <person name="Almeida L.G."/>
            <person name="Vasconcelos A.T."/>
            <person name="Perreira-Neves A."/>
            <person name="Rosa I.A."/>
            <person name="Tasca T."/>
            <person name="Bogo M.R."/>
            <person name="de Souza W."/>
        </authorList>
    </citation>
    <scope>NUCLEOTIDE SEQUENCE [LARGE SCALE GENOMIC DNA]</scope>
    <source>
        <strain evidence="1">K</strain>
    </source>
</reference>
<gene>
    <name evidence="1" type="ORF">TRFO_07005</name>
</gene>
<proteinExistence type="predicted"/>